<evidence type="ECO:0000256" key="1">
    <source>
        <dbReference type="SAM" id="SignalP"/>
    </source>
</evidence>
<feature type="domain" description="DUF305" evidence="2">
    <location>
        <begin position="46"/>
        <end position="133"/>
    </location>
</feature>
<proteinExistence type="predicted"/>
<feature type="chain" id="PRO_5046986609" evidence="1">
    <location>
        <begin position="23"/>
        <end position="139"/>
    </location>
</feature>
<sequence>MNTFAKTAAAAALALAGPATHAAAQQVEFPEKCRSDISAGGTAAMDEMMPSANMTDYQHGYMEGMKKMMPNMMHGIMKDDADVAFICGMIAHHMGSIAMARVELEHGDNDYAKETAQKMIDRQIKDIQEMSDWVEQEVK</sequence>
<dbReference type="InterPro" id="IPR005183">
    <property type="entry name" value="DUF305_CopM-like"/>
</dbReference>
<dbReference type="Pfam" id="PF03713">
    <property type="entry name" value="DUF305"/>
    <property type="match status" value="1"/>
</dbReference>
<dbReference type="RefSeq" id="WP_247244470.1">
    <property type="nucleotide sequence ID" value="NZ_JALJRA010000009.1"/>
</dbReference>
<dbReference type="Gene3D" id="1.20.1260.10">
    <property type="match status" value="1"/>
</dbReference>
<protein>
    <submittedName>
        <fullName evidence="3">Uncharacterized protein (DUF305 family)</fullName>
    </submittedName>
</protein>
<evidence type="ECO:0000313" key="4">
    <source>
        <dbReference type="Proteomes" id="UP001549031"/>
    </source>
</evidence>
<name>A0ABV2H769_9HYPH</name>
<keyword evidence="4" id="KW-1185">Reference proteome</keyword>
<organism evidence="3 4">
    <name type="scientific">Pseudorhizobium tarimense</name>
    <dbReference type="NCBI Taxonomy" id="1079109"/>
    <lineage>
        <taxon>Bacteria</taxon>
        <taxon>Pseudomonadati</taxon>
        <taxon>Pseudomonadota</taxon>
        <taxon>Alphaproteobacteria</taxon>
        <taxon>Hyphomicrobiales</taxon>
        <taxon>Rhizobiaceae</taxon>
        <taxon>Rhizobium/Agrobacterium group</taxon>
        <taxon>Pseudorhizobium</taxon>
    </lineage>
</organism>
<evidence type="ECO:0000259" key="2">
    <source>
        <dbReference type="Pfam" id="PF03713"/>
    </source>
</evidence>
<dbReference type="EMBL" id="JBEPLJ010000009">
    <property type="protein sequence ID" value="MET3586390.1"/>
    <property type="molecule type" value="Genomic_DNA"/>
</dbReference>
<reference evidence="3 4" key="1">
    <citation type="submission" date="2024-06" db="EMBL/GenBank/DDBJ databases">
        <title>Genomic Encyclopedia of Type Strains, Phase IV (KMG-IV): sequencing the most valuable type-strain genomes for metagenomic binning, comparative biology and taxonomic classification.</title>
        <authorList>
            <person name="Goeker M."/>
        </authorList>
    </citation>
    <scope>NUCLEOTIDE SEQUENCE [LARGE SCALE GENOMIC DNA]</scope>
    <source>
        <strain evidence="3 4">DSM 105042</strain>
    </source>
</reference>
<comment type="caution">
    <text evidence="3">The sequence shown here is derived from an EMBL/GenBank/DDBJ whole genome shotgun (WGS) entry which is preliminary data.</text>
</comment>
<feature type="signal peptide" evidence="1">
    <location>
        <begin position="1"/>
        <end position="22"/>
    </location>
</feature>
<keyword evidence="1" id="KW-0732">Signal</keyword>
<dbReference type="Proteomes" id="UP001549031">
    <property type="component" value="Unassembled WGS sequence"/>
</dbReference>
<gene>
    <name evidence="3" type="ORF">ABID21_002508</name>
</gene>
<dbReference type="InterPro" id="IPR012347">
    <property type="entry name" value="Ferritin-like"/>
</dbReference>
<evidence type="ECO:0000313" key="3">
    <source>
        <dbReference type="EMBL" id="MET3586390.1"/>
    </source>
</evidence>
<accession>A0ABV2H769</accession>